<dbReference type="CDD" id="cd07324">
    <property type="entry name" value="M48C_Oma1-like"/>
    <property type="match status" value="1"/>
</dbReference>
<sequence>MFAEEQNPTTAVAGRRLSDQQAVAQFRQVVSRVEPVAERFCKQETADRENFDCDIQIVVDTSMEGRNAYQTYNDAGKPVVGFTIPMIADARNPDELAFVLGHEMGHHIGQHSHKQQQQAVAGALILGALTAYGQASATAANPYRYTGNDQRDMQNSIELGAGVGQMAYSQTYELESDVIGTAITKAAGYDPVKGARFFARPEGKRTANGRLSFWGTHPPDEKRLATVLATIEGIEVSGGISRR</sequence>
<dbReference type="PANTHER" id="PTHR22726">
    <property type="entry name" value="METALLOENDOPEPTIDASE OMA1"/>
    <property type="match status" value="1"/>
</dbReference>
<keyword evidence="1 6" id="KW-0645">Protease</keyword>
<name>A0A1H3MIY0_9RHOB</name>
<dbReference type="AlphaFoldDB" id="A0A1H3MIY0"/>
<proteinExistence type="inferred from homology"/>
<evidence type="ECO:0000256" key="6">
    <source>
        <dbReference type="RuleBase" id="RU003983"/>
    </source>
</evidence>
<accession>A0A1H3MIY0</accession>
<keyword evidence="3 6" id="KW-0378">Hydrolase</keyword>
<dbReference type="GO" id="GO:0016020">
    <property type="term" value="C:membrane"/>
    <property type="evidence" value="ECO:0007669"/>
    <property type="project" value="TreeGrafter"/>
</dbReference>
<evidence type="ECO:0000256" key="4">
    <source>
        <dbReference type="ARBA" id="ARBA00022833"/>
    </source>
</evidence>
<keyword evidence="9" id="KW-1185">Reference proteome</keyword>
<keyword evidence="5 6" id="KW-0482">Metalloprotease</keyword>
<dbReference type="GO" id="GO:0046872">
    <property type="term" value="F:metal ion binding"/>
    <property type="evidence" value="ECO:0007669"/>
    <property type="project" value="UniProtKB-KW"/>
</dbReference>
<evidence type="ECO:0000256" key="5">
    <source>
        <dbReference type="ARBA" id="ARBA00023049"/>
    </source>
</evidence>
<gene>
    <name evidence="8" type="ORF">SAMN05444340_11728</name>
</gene>
<evidence type="ECO:0000256" key="3">
    <source>
        <dbReference type="ARBA" id="ARBA00022801"/>
    </source>
</evidence>
<comment type="similarity">
    <text evidence="6">Belongs to the peptidase M48 family.</text>
</comment>
<evidence type="ECO:0000313" key="8">
    <source>
        <dbReference type="EMBL" id="SDY76045.1"/>
    </source>
</evidence>
<organism evidence="8 9">
    <name type="scientific">Citreimonas salinaria</name>
    <dbReference type="NCBI Taxonomy" id="321339"/>
    <lineage>
        <taxon>Bacteria</taxon>
        <taxon>Pseudomonadati</taxon>
        <taxon>Pseudomonadota</taxon>
        <taxon>Alphaproteobacteria</taxon>
        <taxon>Rhodobacterales</taxon>
        <taxon>Roseobacteraceae</taxon>
        <taxon>Citreimonas</taxon>
    </lineage>
</organism>
<keyword evidence="4 6" id="KW-0862">Zinc</keyword>
<dbReference type="Pfam" id="PF01435">
    <property type="entry name" value="Peptidase_M48"/>
    <property type="match status" value="1"/>
</dbReference>
<dbReference type="Gene3D" id="3.30.2010.10">
    <property type="entry name" value="Metalloproteases ('zincins'), catalytic domain"/>
    <property type="match status" value="1"/>
</dbReference>
<protein>
    <submittedName>
        <fullName evidence="8">Peptidase family M48</fullName>
    </submittedName>
</protein>
<comment type="cofactor">
    <cofactor evidence="6">
        <name>Zn(2+)</name>
        <dbReference type="ChEBI" id="CHEBI:29105"/>
    </cofactor>
    <text evidence="6">Binds 1 zinc ion per subunit.</text>
</comment>
<reference evidence="8 9" key="1">
    <citation type="submission" date="2016-10" db="EMBL/GenBank/DDBJ databases">
        <authorList>
            <person name="de Groot N.N."/>
        </authorList>
    </citation>
    <scope>NUCLEOTIDE SEQUENCE [LARGE SCALE GENOMIC DNA]</scope>
    <source>
        <strain evidence="8 9">DSM 26880</strain>
    </source>
</reference>
<feature type="domain" description="Peptidase M48" evidence="7">
    <location>
        <begin position="52"/>
        <end position="229"/>
    </location>
</feature>
<dbReference type="InterPro" id="IPR001915">
    <property type="entry name" value="Peptidase_M48"/>
</dbReference>
<dbReference type="InterPro" id="IPR051156">
    <property type="entry name" value="Mito/Outer_Membr_Metalloprot"/>
</dbReference>
<dbReference type="STRING" id="321339.SAMN05444340_11728"/>
<dbReference type="GO" id="GO:0051603">
    <property type="term" value="P:proteolysis involved in protein catabolic process"/>
    <property type="evidence" value="ECO:0007669"/>
    <property type="project" value="TreeGrafter"/>
</dbReference>
<evidence type="ECO:0000256" key="2">
    <source>
        <dbReference type="ARBA" id="ARBA00022723"/>
    </source>
</evidence>
<dbReference type="EMBL" id="FNPF01000017">
    <property type="protein sequence ID" value="SDY76045.1"/>
    <property type="molecule type" value="Genomic_DNA"/>
</dbReference>
<evidence type="ECO:0000259" key="7">
    <source>
        <dbReference type="Pfam" id="PF01435"/>
    </source>
</evidence>
<dbReference type="Proteomes" id="UP000199286">
    <property type="component" value="Unassembled WGS sequence"/>
</dbReference>
<dbReference type="GO" id="GO:0004222">
    <property type="term" value="F:metalloendopeptidase activity"/>
    <property type="evidence" value="ECO:0007669"/>
    <property type="project" value="InterPro"/>
</dbReference>
<dbReference type="PANTHER" id="PTHR22726:SF1">
    <property type="entry name" value="METALLOENDOPEPTIDASE OMA1, MITOCHONDRIAL"/>
    <property type="match status" value="1"/>
</dbReference>
<evidence type="ECO:0000256" key="1">
    <source>
        <dbReference type="ARBA" id="ARBA00022670"/>
    </source>
</evidence>
<evidence type="ECO:0000313" key="9">
    <source>
        <dbReference type="Proteomes" id="UP000199286"/>
    </source>
</evidence>
<keyword evidence="2" id="KW-0479">Metal-binding</keyword>